<dbReference type="Proteomes" id="UP000192639">
    <property type="component" value="Unassembled WGS sequence"/>
</dbReference>
<evidence type="ECO:0000256" key="1">
    <source>
        <dbReference type="SAM" id="Phobius"/>
    </source>
</evidence>
<proteinExistence type="predicted"/>
<keyword evidence="1" id="KW-1133">Transmembrane helix</keyword>
<comment type="caution">
    <text evidence="2">The sequence shown here is derived from an EMBL/GenBank/DDBJ whole genome shotgun (WGS) entry which is preliminary data.</text>
</comment>
<evidence type="ECO:0000313" key="3">
    <source>
        <dbReference type="Proteomes" id="UP000192639"/>
    </source>
</evidence>
<dbReference type="VEuPathDB" id="MicrosporidiaDB:ECANGB1_1049"/>
<keyword evidence="1" id="KW-0472">Membrane</keyword>
<protein>
    <submittedName>
        <fullName evidence="2">Uncharacterized protein</fullName>
    </submittedName>
</protein>
<reference evidence="2 3" key="1">
    <citation type="journal article" date="2017" name="Environ. Microbiol.">
        <title>Decay of the glycolytic pathway and adaptation to intranuclear parasitism within Enterocytozoonidae microsporidia.</title>
        <authorList>
            <person name="Wiredu Boakye D."/>
            <person name="Jaroenlak P."/>
            <person name="Prachumwat A."/>
            <person name="Williams T.A."/>
            <person name="Bateman K.S."/>
            <person name="Itsathitphaisarn O."/>
            <person name="Sritunyalucksana K."/>
            <person name="Paszkiewicz K.H."/>
            <person name="Moore K.A."/>
            <person name="Stentiford G.D."/>
            <person name="Williams B.A."/>
        </authorList>
    </citation>
    <scope>NUCLEOTIDE SEQUENCE [LARGE SCALE GENOMIC DNA]</scope>
    <source>
        <strain evidence="2 3">GB1</strain>
    </source>
</reference>
<keyword evidence="3" id="KW-1185">Reference proteome</keyword>
<accession>A0A1Y1S7J6</accession>
<sequence>MVKKRVGSENQIYQDLERFLGLPISHDINKHPFILNSILHTILLCTITSILYLNIYQQTNNKTKRTIHFDK</sequence>
<keyword evidence="1" id="KW-0812">Transmembrane</keyword>
<organism evidence="2 3">
    <name type="scientific">Enterospora canceri</name>
    <dbReference type="NCBI Taxonomy" id="1081671"/>
    <lineage>
        <taxon>Eukaryota</taxon>
        <taxon>Fungi</taxon>
        <taxon>Fungi incertae sedis</taxon>
        <taxon>Microsporidia</taxon>
        <taxon>Enterocytozoonidae</taxon>
        <taxon>Enterospora</taxon>
    </lineage>
</organism>
<gene>
    <name evidence="2" type="ORF">ECANGB1_1049</name>
</gene>
<dbReference type="AlphaFoldDB" id="A0A1Y1S7J6"/>
<name>A0A1Y1S7J6_9MICR</name>
<feature type="transmembrane region" description="Helical" evidence="1">
    <location>
        <begin position="33"/>
        <end position="55"/>
    </location>
</feature>
<evidence type="ECO:0000313" key="2">
    <source>
        <dbReference type="EMBL" id="ORD94147.1"/>
    </source>
</evidence>
<dbReference type="EMBL" id="LWDP01000030">
    <property type="protein sequence ID" value="ORD94147.1"/>
    <property type="molecule type" value="Genomic_DNA"/>
</dbReference>